<dbReference type="AlphaFoldDB" id="A0A521G1A7"/>
<evidence type="ECO:0008006" key="4">
    <source>
        <dbReference type="Google" id="ProtNLM"/>
    </source>
</evidence>
<organism evidence="2 3">
    <name type="scientific">Candidatus Electronema aureum</name>
    <dbReference type="NCBI Taxonomy" id="2005002"/>
    <lineage>
        <taxon>Bacteria</taxon>
        <taxon>Pseudomonadati</taxon>
        <taxon>Thermodesulfobacteriota</taxon>
        <taxon>Desulfobulbia</taxon>
        <taxon>Desulfobulbales</taxon>
        <taxon>Desulfobulbaceae</taxon>
        <taxon>Candidatus Electronema</taxon>
    </lineage>
</organism>
<evidence type="ECO:0000313" key="2">
    <source>
        <dbReference type="EMBL" id="TAA74797.1"/>
    </source>
</evidence>
<dbReference type="EMBL" id="NQJD01000017">
    <property type="protein sequence ID" value="TAA74797.1"/>
    <property type="molecule type" value="Genomic_DNA"/>
</dbReference>
<feature type="transmembrane region" description="Helical" evidence="1">
    <location>
        <begin position="7"/>
        <end position="28"/>
    </location>
</feature>
<feature type="transmembrane region" description="Helical" evidence="1">
    <location>
        <begin position="62"/>
        <end position="80"/>
    </location>
</feature>
<evidence type="ECO:0000256" key="1">
    <source>
        <dbReference type="SAM" id="Phobius"/>
    </source>
</evidence>
<protein>
    <recommendedName>
        <fullName evidence="4">Double zinc ribbon</fullName>
    </recommendedName>
</protein>
<keyword evidence="3" id="KW-1185">Reference proteome</keyword>
<evidence type="ECO:0000313" key="3">
    <source>
        <dbReference type="Proteomes" id="UP000316238"/>
    </source>
</evidence>
<keyword evidence="1" id="KW-1133">Transmembrane helix</keyword>
<comment type="caution">
    <text evidence="2">The sequence shown here is derived from an EMBL/GenBank/DDBJ whole genome shotgun (WGS) entry which is preliminary data.</text>
</comment>
<proteinExistence type="predicted"/>
<accession>A0A521G1A7</accession>
<dbReference type="Proteomes" id="UP000316238">
    <property type="component" value="Unassembled WGS sequence"/>
</dbReference>
<reference evidence="2" key="1">
    <citation type="submission" date="2017-07" db="EMBL/GenBank/DDBJ databases">
        <title>The cable genome - Insights into the physiology and evolution of filamentous bacteria capable of sulfide oxidation via long distance electron transfer.</title>
        <authorList>
            <person name="Thorup C."/>
            <person name="Bjerg J.T."/>
            <person name="Schreiber L."/>
            <person name="Nielsen L.P."/>
            <person name="Kjeldsen K.U."/>
            <person name="Boesen T."/>
            <person name="Boggild A."/>
            <person name="Meysman F."/>
            <person name="Geelhoed J."/>
            <person name="Schramm A."/>
        </authorList>
    </citation>
    <scope>NUCLEOTIDE SEQUENCE [LARGE SCALE GENOMIC DNA]</scope>
    <source>
        <strain evidence="2">GS</strain>
    </source>
</reference>
<keyword evidence="1" id="KW-0812">Transmembrane</keyword>
<gene>
    <name evidence="2" type="ORF">CDV28_11733</name>
</gene>
<name>A0A521G1A7_9BACT</name>
<sequence length="166" mass="18820">MNENAKRLSYFLTFLGGLITVIAIIWWWMSYGSSDFISCLYSSCGFAATMVRFGGGTPYNPVVFWIGTGILLLGLFINIVSDPDIEHSFSTKKCPSCAEIIRAEAVRCRFCSYTFSKEEMEFSVAEKNKLRDQENTYFCQDCSFSCRKDSFKKSELFCPECGGHLI</sequence>
<keyword evidence="1" id="KW-0472">Membrane</keyword>